<dbReference type="InterPro" id="IPR052553">
    <property type="entry name" value="CbiG_hydrolase"/>
</dbReference>
<dbReference type="PANTHER" id="PTHR37477">
    <property type="entry name" value="COBALT-PRECORRIN-5A HYDROLASE"/>
    <property type="match status" value="1"/>
</dbReference>
<dbReference type="InterPro" id="IPR002750">
    <property type="entry name" value="CobE/GbiG_C"/>
</dbReference>
<dbReference type="Gene3D" id="3.30.420.180">
    <property type="entry name" value="CobE/GbiG C-terminal domain"/>
    <property type="match status" value="1"/>
</dbReference>
<organism evidence="4 5">
    <name type="scientific">Ruminiclostridium cellobioparum subsp. termitidis CT1112</name>
    <dbReference type="NCBI Taxonomy" id="1195236"/>
    <lineage>
        <taxon>Bacteria</taxon>
        <taxon>Bacillati</taxon>
        <taxon>Bacillota</taxon>
        <taxon>Clostridia</taxon>
        <taxon>Eubacteriales</taxon>
        <taxon>Oscillospiraceae</taxon>
        <taxon>Ruminiclostridium</taxon>
    </lineage>
</organism>
<dbReference type="EC" id="3.7.1.12" evidence="4"/>
<evidence type="ECO:0000259" key="1">
    <source>
        <dbReference type="Pfam" id="PF01890"/>
    </source>
</evidence>
<proteinExistence type="predicted"/>
<dbReference type="SUPFAM" id="SSF159664">
    <property type="entry name" value="CobE/GbiG C-terminal domain-like"/>
    <property type="match status" value="1"/>
</dbReference>
<evidence type="ECO:0000313" key="4">
    <source>
        <dbReference type="EMBL" id="EMS73088.1"/>
    </source>
</evidence>
<accession>S0FWY5</accession>
<dbReference type="eggNOG" id="COG2073">
    <property type="taxonomic scope" value="Bacteria"/>
</dbReference>
<protein>
    <submittedName>
        <fullName evidence="4">Cobalamin biosynthesis protein CbiG</fullName>
        <ecNumber evidence="4">3.7.1.12</ecNumber>
    </submittedName>
</protein>
<dbReference type="EMBL" id="AORV01000022">
    <property type="protein sequence ID" value="EMS73088.1"/>
    <property type="molecule type" value="Genomic_DNA"/>
</dbReference>
<dbReference type="Pfam" id="PF11761">
    <property type="entry name" value="CbiG_mid"/>
    <property type="match status" value="1"/>
</dbReference>
<comment type="caution">
    <text evidence="4">The sequence shown here is derived from an EMBL/GenBank/DDBJ whole genome shotgun (WGS) entry which is preliminary data.</text>
</comment>
<feature type="domain" description="Cobalamin biosynthesis central region" evidence="3">
    <location>
        <begin position="136"/>
        <end position="212"/>
    </location>
</feature>
<keyword evidence="5" id="KW-1185">Reference proteome</keyword>
<dbReference type="RefSeq" id="WP_004624418.1">
    <property type="nucleotide sequence ID" value="NZ_AORV01000022.1"/>
</dbReference>
<dbReference type="STRING" id="1195236.CTER_0929"/>
<evidence type="ECO:0000313" key="5">
    <source>
        <dbReference type="Proteomes" id="UP000014155"/>
    </source>
</evidence>
<dbReference type="InterPro" id="IPR021745">
    <property type="entry name" value="CbiG_mid"/>
</dbReference>
<dbReference type="PANTHER" id="PTHR37477:SF1">
    <property type="entry name" value="COBALT-PRECORRIN-5A HYDROLASE"/>
    <property type="match status" value="1"/>
</dbReference>
<keyword evidence="4" id="KW-0378">Hydrolase</keyword>
<evidence type="ECO:0000259" key="3">
    <source>
        <dbReference type="Pfam" id="PF11761"/>
    </source>
</evidence>
<dbReference type="Proteomes" id="UP000014155">
    <property type="component" value="Unassembled WGS sequence"/>
</dbReference>
<dbReference type="InterPro" id="IPR036518">
    <property type="entry name" value="CobE/GbiG_C_sf"/>
</dbReference>
<dbReference type="AlphaFoldDB" id="S0FWY5"/>
<feature type="domain" description="Cobalamin synthesis G N-terminal" evidence="2">
    <location>
        <begin position="51"/>
        <end position="131"/>
    </location>
</feature>
<dbReference type="Pfam" id="PF01890">
    <property type="entry name" value="CbiG_C"/>
    <property type="match status" value="1"/>
</dbReference>
<dbReference type="PATRIC" id="fig|1195236.3.peg.1219"/>
<feature type="domain" description="CobE/GbiG C-terminal" evidence="1">
    <location>
        <begin position="215"/>
        <end position="332"/>
    </location>
</feature>
<dbReference type="SUPFAM" id="SSF159672">
    <property type="entry name" value="CbiG N-terminal domain-like"/>
    <property type="match status" value="1"/>
</dbReference>
<dbReference type="InterPro" id="IPR038029">
    <property type="entry name" value="GbiG_N_sf"/>
</dbReference>
<reference evidence="4 5" key="1">
    <citation type="journal article" date="2013" name="Genome Announc.">
        <title>Draft Genome Sequence of the Cellulolytic, Mesophilic, Anaerobic Bacterium Clostridium termitidis Strain CT1112 (DSM 5398).</title>
        <authorList>
            <person name="Lal S."/>
            <person name="Ramachandran U."/>
            <person name="Zhang X."/>
            <person name="Munir R."/>
            <person name="Sparling R."/>
            <person name="Levin D.B."/>
        </authorList>
    </citation>
    <scope>NUCLEOTIDE SEQUENCE [LARGE SCALE GENOMIC DNA]</scope>
    <source>
        <strain evidence="4 5">CT1112</strain>
    </source>
</reference>
<sequence length="349" mass="38168">MKIQLTSFTKAGGILCKRLRQELLKLGYEAEGCCKYATDDLMLLTEDIRTHTKKAFENCNAVIFIGAAGIAVRAIAPYIRSKDSDPAVLVIDEKGRYVIPVLSGHMGGANSLAVRLADILSAQPVITTATDINRKFAVDSWAEEHGCFIANIENIKYISAAILRGETVGLYSDFPVDGSLPEYIDTSDNAHAGIYISREYKKKFSHTLHLIPKQYVIGIGCRKNTVYENLLEVINSVLCSHGISACEVGAMASIDIKAGEKALIMLAKHLKIPFYTYSARELSEVQGSFSQSDFVRETTGVDNVCERAAVKAGNGRLTACKYSRNGITVAIAQKEWRCSFEDNTGIFGS</sequence>
<dbReference type="GO" id="GO:0043779">
    <property type="term" value="F:cobalt-precorrin-5A acetaldehyde-lyase activity"/>
    <property type="evidence" value="ECO:0007669"/>
    <property type="project" value="UniProtKB-EC"/>
</dbReference>
<dbReference type="GO" id="GO:0009236">
    <property type="term" value="P:cobalamin biosynthetic process"/>
    <property type="evidence" value="ECO:0007669"/>
    <property type="project" value="InterPro"/>
</dbReference>
<dbReference type="InterPro" id="IPR021744">
    <property type="entry name" value="CbiG_N"/>
</dbReference>
<gene>
    <name evidence="4" type="ORF">CTER_0929</name>
</gene>
<dbReference type="Gene3D" id="3.40.50.11220">
    <property type="match status" value="1"/>
</dbReference>
<name>S0FWY5_RUMCE</name>
<dbReference type="Pfam" id="PF11760">
    <property type="entry name" value="CbiG_N"/>
    <property type="match status" value="1"/>
</dbReference>
<evidence type="ECO:0000259" key="2">
    <source>
        <dbReference type="Pfam" id="PF11760"/>
    </source>
</evidence>